<dbReference type="Pfam" id="PF01807">
    <property type="entry name" value="Zn_ribbon_DnaG"/>
    <property type="match status" value="1"/>
</dbReference>
<keyword evidence="10" id="KW-0460">Magnesium</keyword>
<comment type="caution">
    <text evidence="14">The sequence shown here is derived from an EMBL/GenBank/DDBJ whole genome shotgun (WGS) entry which is preliminary data.</text>
</comment>
<dbReference type="Gene3D" id="3.90.580.10">
    <property type="entry name" value="Zinc finger, CHC2-type domain"/>
    <property type="match status" value="1"/>
</dbReference>
<evidence type="ECO:0000256" key="7">
    <source>
        <dbReference type="ARBA" id="ARBA00022723"/>
    </source>
</evidence>
<evidence type="ECO:0000256" key="10">
    <source>
        <dbReference type="ARBA" id="ARBA00022842"/>
    </source>
</evidence>
<comment type="cofactor">
    <cofactor evidence="1">
        <name>Zn(2+)</name>
        <dbReference type="ChEBI" id="CHEBI:29105"/>
    </cofactor>
</comment>
<keyword evidence="5" id="KW-0548">Nucleotidyltransferase</keyword>
<keyword evidence="11" id="KW-0238">DNA-binding</keyword>
<dbReference type="AlphaFoldDB" id="A0A176RVT4"/>
<sequence>MAGRIPRTFIDDLITRVDIVDLIDNYVSLRKSGRNYTALCPFHNEKTPSFTVSSDKQFYYCFGCGAHGTAITFLMNYAHLNFPSHQNPHIRCQRQT</sequence>
<dbReference type="InterPro" id="IPR036977">
    <property type="entry name" value="DNA_primase_Znf_CHC2"/>
</dbReference>
<dbReference type="InterPro" id="IPR002694">
    <property type="entry name" value="Znf_CHC2"/>
</dbReference>
<evidence type="ECO:0000256" key="9">
    <source>
        <dbReference type="ARBA" id="ARBA00022833"/>
    </source>
</evidence>
<dbReference type="SUPFAM" id="SSF57783">
    <property type="entry name" value="Zinc beta-ribbon"/>
    <property type="match status" value="1"/>
</dbReference>
<dbReference type="GO" id="GO:0000428">
    <property type="term" value="C:DNA-directed RNA polymerase complex"/>
    <property type="evidence" value="ECO:0007669"/>
    <property type="project" value="UniProtKB-KW"/>
</dbReference>
<keyword evidence="12" id="KW-0804">Transcription</keyword>
<evidence type="ECO:0000256" key="4">
    <source>
        <dbReference type="ARBA" id="ARBA00022679"/>
    </source>
</evidence>
<keyword evidence="7" id="KW-0479">Metal-binding</keyword>
<dbReference type="SMART" id="SM00400">
    <property type="entry name" value="ZnF_CHCC"/>
    <property type="match status" value="1"/>
</dbReference>
<keyword evidence="4" id="KW-0808">Transferase</keyword>
<gene>
    <name evidence="14" type="ORF">THIOM_004461</name>
</gene>
<evidence type="ECO:0000259" key="13">
    <source>
        <dbReference type="SMART" id="SM00400"/>
    </source>
</evidence>
<keyword evidence="8" id="KW-0863">Zinc-finger</keyword>
<dbReference type="PANTHER" id="PTHR30313">
    <property type="entry name" value="DNA PRIMASE"/>
    <property type="match status" value="1"/>
</dbReference>
<proteinExistence type="predicted"/>
<keyword evidence="6" id="KW-0235">DNA replication</keyword>
<dbReference type="InterPro" id="IPR050219">
    <property type="entry name" value="DnaG_primase"/>
</dbReference>
<keyword evidence="15" id="KW-1185">Reference proteome</keyword>
<evidence type="ECO:0000256" key="5">
    <source>
        <dbReference type="ARBA" id="ARBA00022695"/>
    </source>
</evidence>
<evidence type="ECO:0000256" key="1">
    <source>
        <dbReference type="ARBA" id="ARBA00001947"/>
    </source>
</evidence>
<evidence type="ECO:0000256" key="8">
    <source>
        <dbReference type="ARBA" id="ARBA00022771"/>
    </source>
</evidence>
<dbReference type="GO" id="GO:0003899">
    <property type="term" value="F:DNA-directed RNA polymerase activity"/>
    <property type="evidence" value="ECO:0007669"/>
    <property type="project" value="InterPro"/>
</dbReference>
<dbReference type="GO" id="GO:0005737">
    <property type="term" value="C:cytoplasm"/>
    <property type="evidence" value="ECO:0007669"/>
    <property type="project" value="TreeGrafter"/>
</dbReference>
<organism evidence="14 15">
    <name type="scientific">Candidatus Thiomargarita nelsonii</name>
    <dbReference type="NCBI Taxonomy" id="1003181"/>
    <lineage>
        <taxon>Bacteria</taxon>
        <taxon>Pseudomonadati</taxon>
        <taxon>Pseudomonadota</taxon>
        <taxon>Gammaproteobacteria</taxon>
        <taxon>Thiotrichales</taxon>
        <taxon>Thiotrichaceae</taxon>
        <taxon>Thiomargarita</taxon>
    </lineage>
</organism>
<dbReference type="PANTHER" id="PTHR30313:SF2">
    <property type="entry name" value="DNA PRIMASE"/>
    <property type="match status" value="1"/>
</dbReference>
<evidence type="ECO:0000256" key="2">
    <source>
        <dbReference type="ARBA" id="ARBA00022478"/>
    </source>
</evidence>
<keyword evidence="2" id="KW-0240">DNA-directed RNA polymerase</keyword>
<protein>
    <submittedName>
        <fullName evidence="14">DNA Primase</fullName>
    </submittedName>
</protein>
<feature type="domain" description="Zinc finger CHC2-type" evidence="13">
    <location>
        <begin position="36"/>
        <end position="90"/>
    </location>
</feature>
<dbReference type="GO" id="GO:1990077">
    <property type="term" value="C:primosome complex"/>
    <property type="evidence" value="ECO:0007669"/>
    <property type="project" value="UniProtKB-KW"/>
</dbReference>
<reference evidence="14 15" key="1">
    <citation type="submission" date="2016-05" db="EMBL/GenBank/DDBJ databases">
        <title>Single-cell genome of chain-forming Candidatus Thiomargarita nelsonii and comparison to other large sulfur-oxidizing bacteria.</title>
        <authorList>
            <person name="Winkel M."/>
            <person name="Salman V."/>
            <person name="Woyke T."/>
            <person name="Schulz-Vogt H."/>
            <person name="Richter M."/>
            <person name="Flood B."/>
            <person name="Bailey J."/>
            <person name="Amann R."/>
            <person name="Mussmann M."/>
        </authorList>
    </citation>
    <scope>NUCLEOTIDE SEQUENCE [LARGE SCALE GENOMIC DNA]</scope>
    <source>
        <strain evidence="14 15">THI036</strain>
    </source>
</reference>
<dbReference type="PATRIC" id="fig|1003181.4.peg.5886"/>
<evidence type="ECO:0000256" key="11">
    <source>
        <dbReference type="ARBA" id="ARBA00023125"/>
    </source>
</evidence>
<evidence type="ECO:0000256" key="6">
    <source>
        <dbReference type="ARBA" id="ARBA00022705"/>
    </source>
</evidence>
<dbReference type="EMBL" id="LUTY01002630">
    <property type="protein sequence ID" value="OAD19882.1"/>
    <property type="molecule type" value="Genomic_DNA"/>
</dbReference>
<dbReference type="Proteomes" id="UP000076962">
    <property type="component" value="Unassembled WGS sequence"/>
</dbReference>
<evidence type="ECO:0000256" key="3">
    <source>
        <dbReference type="ARBA" id="ARBA00022515"/>
    </source>
</evidence>
<dbReference type="FunFam" id="3.90.580.10:FF:000001">
    <property type="entry name" value="DNA primase"/>
    <property type="match status" value="1"/>
</dbReference>
<name>A0A176RVT4_9GAMM</name>
<keyword evidence="9" id="KW-0862">Zinc</keyword>
<accession>A0A176RVT4</accession>
<dbReference type="GO" id="GO:0003677">
    <property type="term" value="F:DNA binding"/>
    <property type="evidence" value="ECO:0007669"/>
    <property type="project" value="UniProtKB-KW"/>
</dbReference>
<dbReference type="GO" id="GO:0008270">
    <property type="term" value="F:zinc ion binding"/>
    <property type="evidence" value="ECO:0007669"/>
    <property type="project" value="UniProtKB-KW"/>
</dbReference>
<evidence type="ECO:0000313" key="14">
    <source>
        <dbReference type="EMBL" id="OAD19882.1"/>
    </source>
</evidence>
<evidence type="ECO:0000256" key="12">
    <source>
        <dbReference type="ARBA" id="ARBA00023163"/>
    </source>
</evidence>
<keyword evidence="3" id="KW-0639">Primosome</keyword>
<evidence type="ECO:0000313" key="15">
    <source>
        <dbReference type="Proteomes" id="UP000076962"/>
    </source>
</evidence>
<dbReference type="GO" id="GO:0006269">
    <property type="term" value="P:DNA replication, synthesis of primer"/>
    <property type="evidence" value="ECO:0007669"/>
    <property type="project" value="UniProtKB-KW"/>
</dbReference>